<proteinExistence type="predicted"/>
<sequence length="53" mass="5270">MDLPVASKTNGVYDDATFIKEIAAAAVAVGDDSECKKANGVKSSSDGHGASAV</sequence>
<reference evidence="1" key="2">
    <citation type="journal article" date="2015" name="Data Brief">
        <title>Shoot transcriptome of the giant reed, Arundo donax.</title>
        <authorList>
            <person name="Barrero R.A."/>
            <person name="Guerrero F.D."/>
            <person name="Moolhuijzen P."/>
            <person name="Goolsby J.A."/>
            <person name="Tidwell J."/>
            <person name="Bellgard S.E."/>
            <person name="Bellgard M.I."/>
        </authorList>
    </citation>
    <scope>NUCLEOTIDE SEQUENCE</scope>
    <source>
        <tissue evidence="1">Shoot tissue taken approximately 20 cm above the soil surface</tissue>
    </source>
</reference>
<evidence type="ECO:0000313" key="1">
    <source>
        <dbReference type="EMBL" id="JAE26201.1"/>
    </source>
</evidence>
<dbReference type="EMBL" id="GBRH01171695">
    <property type="protein sequence ID" value="JAE26201.1"/>
    <property type="molecule type" value="Transcribed_RNA"/>
</dbReference>
<protein>
    <submittedName>
        <fullName evidence="1">Uncharacterized protein</fullName>
    </submittedName>
</protein>
<organism evidence="1">
    <name type="scientific">Arundo donax</name>
    <name type="common">Giant reed</name>
    <name type="synonym">Donax arundinaceus</name>
    <dbReference type="NCBI Taxonomy" id="35708"/>
    <lineage>
        <taxon>Eukaryota</taxon>
        <taxon>Viridiplantae</taxon>
        <taxon>Streptophyta</taxon>
        <taxon>Embryophyta</taxon>
        <taxon>Tracheophyta</taxon>
        <taxon>Spermatophyta</taxon>
        <taxon>Magnoliopsida</taxon>
        <taxon>Liliopsida</taxon>
        <taxon>Poales</taxon>
        <taxon>Poaceae</taxon>
        <taxon>PACMAD clade</taxon>
        <taxon>Arundinoideae</taxon>
        <taxon>Arundineae</taxon>
        <taxon>Arundo</taxon>
    </lineage>
</organism>
<name>A0A0A9GUF9_ARUDO</name>
<accession>A0A0A9GUF9</accession>
<dbReference type="AlphaFoldDB" id="A0A0A9GUF9"/>
<reference evidence="1" key="1">
    <citation type="submission" date="2014-09" db="EMBL/GenBank/DDBJ databases">
        <authorList>
            <person name="Magalhaes I.L.F."/>
            <person name="Oliveira U."/>
            <person name="Santos F.R."/>
            <person name="Vidigal T.H.D.A."/>
            <person name="Brescovit A.D."/>
            <person name="Santos A.J."/>
        </authorList>
    </citation>
    <scope>NUCLEOTIDE SEQUENCE</scope>
    <source>
        <tissue evidence="1">Shoot tissue taken approximately 20 cm above the soil surface</tissue>
    </source>
</reference>